<accession>A0AAN8XQ44</accession>
<feature type="transmembrane region" description="Helical" evidence="2">
    <location>
        <begin position="24"/>
        <end position="44"/>
    </location>
</feature>
<feature type="compositionally biased region" description="Basic and acidic residues" evidence="1">
    <location>
        <begin position="1"/>
        <end position="10"/>
    </location>
</feature>
<organism evidence="3 4">
    <name type="scientific">Halocaridina rubra</name>
    <name type="common">Hawaiian red shrimp</name>
    <dbReference type="NCBI Taxonomy" id="373956"/>
    <lineage>
        <taxon>Eukaryota</taxon>
        <taxon>Metazoa</taxon>
        <taxon>Ecdysozoa</taxon>
        <taxon>Arthropoda</taxon>
        <taxon>Crustacea</taxon>
        <taxon>Multicrustacea</taxon>
        <taxon>Malacostraca</taxon>
        <taxon>Eumalacostraca</taxon>
        <taxon>Eucarida</taxon>
        <taxon>Decapoda</taxon>
        <taxon>Pleocyemata</taxon>
        <taxon>Caridea</taxon>
        <taxon>Atyoidea</taxon>
        <taxon>Atyidae</taxon>
        <taxon>Halocaridina</taxon>
    </lineage>
</organism>
<protein>
    <submittedName>
        <fullName evidence="3">Uncharacterized protein</fullName>
    </submittedName>
</protein>
<evidence type="ECO:0000256" key="2">
    <source>
        <dbReference type="SAM" id="Phobius"/>
    </source>
</evidence>
<keyword evidence="4" id="KW-1185">Reference proteome</keyword>
<evidence type="ECO:0000313" key="3">
    <source>
        <dbReference type="EMBL" id="KAK7082160.1"/>
    </source>
</evidence>
<keyword evidence="2" id="KW-1133">Transmembrane helix</keyword>
<feature type="non-terminal residue" evidence="3">
    <location>
        <position position="64"/>
    </location>
</feature>
<comment type="caution">
    <text evidence="3">The sequence shown here is derived from an EMBL/GenBank/DDBJ whole genome shotgun (WGS) entry which is preliminary data.</text>
</comment>
<dbReference type="EMBL" id="JAXCGZ010004156">
    <property type="protein sequence ID" value="KAK7082160.1"/>
    <property type="molecule type" value="Genomic_DNA"/>
</dbReference>
<gene>
    <name evidence="3" type="ORF">SK128_019830</name>
</gene>
<evidence type="ECO:0000256" key="1">
    <source>
        <dbReference type="SAM" id="MobiDB-lite"/>
    </source>
</evidence>
<sequence>MTEEWKRESKTPSPSPQPKNPVKLSLTIVLMLPLMMLLFHLLLYHRQQTGPKKIPWSKNHHFDA</sequence>
<name>A0AAN8XQ44_HALRR</name>
<dbReference type="Proteomes" id="UP001381693">
    <property type="component" value="Unassembled WGS sequence"/>
</dbReference>
<proteinExistence type="predicted"/>
<reference evidence="3 4" key="1">
    <citation type="submission" date="2023-11" db="EMBL/GenBank/DDBJ databases">
        <title>Halocaridina rubra genome assembly.</title>
        <authorList>
            <person name="Smith C."/>
        </authorList>
    </citation>
    <scope>NUCLEOTIDE SEQUENCE [LARGE SCALE GENOMIC DNA]</scope>
    <source>
        <strain evidence="3">EP-1</strain>
        <tissue evidence="3">Whole</tissue>
    </source>
</reference>
<keyword evidence="2" id="KW-0812">Transmembrane</keyword>
<feature type="region of interest" description="Disordered" evidence="1">
    <location>
        <begin position="1"/>
        <end position="21"/>
    </location>
</feature>
<keyword evidence="2" id="KW-0472">Membrane</keyword>
<evidence type="ECO:0000313" key="4">
    <source>
        <dbReference type="Proteomes" id="UP001381693"/>
    </source>
</evidence>
<dbReference type="AlphaFoldDB" id="A0AAN8XQ44"/>